<dbReference type="Gene3D" id="3.40.50.300">
    <property type="entry name" value="P-loop containing nucleotide triphosphate hydrolases"/>
    <property type="match status" value="1"/>
</dbReference>
<organism evidence="5 6">
    <name type="scientific">Ogataea polymorpha</name>
    <dbReference type="NCBI Taxonomy" id="460523"/>
    <lineage>
        <taxon>Eukaryota</taxon>
        <taxon>Fungi</taxon>
        <taxon>Dikarya</taxon>
        <taxon>Ascomycota</taxon>
        <taxon>Saccharomycotina</taxon>
        <taxon>Pichiomycetes</taxon>
        <taxon>Pichiales</taxon>
        <taxon>Pichiaceae</taxon>
        <taxon>Ogataea</taxon>
    </lineage>
</organism>
<gene>
    <name evidence="5" type="ORF">OGATHE_002526</name>
</gene>
<dbReference type="GO" id="GO:0003697">
    <property type="term" value="F:single-stranded DNA binding"/>
    <property type="evidence" value="ECO:0007669"/>
    <property type="project" value="TreeGrafter"/>
</dbReference>
<comment type="caution">
    <text evidence="5">The sequence shown here is derived from an EMBL/GenBank/DDBJ whole genome shotgun (WGS) entry which is preliminary data.</text>
</comment>
<name>A0A9P8PDZ5_9ASCO</name>
<feature type="non-terminal residue" evidence="5">
    <location>
        <position position="1"/>
    </location>
</feature>
<evidence type="ECO:0000313" key="6">
    <source>
        <dbReference type="Proteomes" id="UP000788993"/>
    </source>
</evidence>
<dbReference type="AlphaFoldDB" id="A0A9P8PDZ5"/>
<sequence length="405" mass="46690">KERDDLTAKISRQTRAEKDREKYVTHIETFKDRMRVERKAINKLKHKEMDGTASKLVTKIGKLEERKIEIYELIEPTISKICELDEKLLDAQIFAIQENNKFSTIESLNESILTTREDMLEKRNELRSAYVKAKEEYTQALKDYKALLETFSDEDRLELEKLVTELQESDALTEEGLNAEINRIKSQMRLRRNGAGADSLKRLEEVEKEIQQYEQKLPELDVDVGILDRQIQDLVSVWRPKLDSVIRTIANDFSENMKAVASAGDVQLDSESENFSEWKLKILVSFRDSHGLMQLNAAQPSGGEKSATTAVFLNSLQGLTNTPFRVVDEINQGMDSKNERLIHELIVRKSCSARGSQYFLITPKLLTNLYYGTGMRVHCILAGRWCPDYEDKVEFLEMGVTDKYF</sequence>
<feature type="coiled-coil region" evidence="4">
    <location>
        <begin position="116"/>
        <end position="154"/>
    </location>
</feature>
<dbReference type="PANTHER" id="PTHR45916:SF1">
    <property type="entry name" value="STRUCTURAL MAINTENANCE OF CHROMOSOMES PROTEIN 5"/>
    <property type="match status" value="1"/>
</dbReference>
<dbReference type="PANTHER" id="PTHR45916">
    <property type="entry name" value="STRUCTURAL MAINTENANCE OF CHROMOSOMES PROTEIN 5"/>
    <property type="match status" value="1"/>
</dbReference>
<reference evidence="5" key="1">
    <citation type="journal article" date="2021" name="Open Biol.">
        <title>Shared evolutionary footprints suggest mitochondrial oxidative damage underlies multiple complex I losses in fungi.</title>
        <authorList>
            <person name="Schikora-Tamarit M.A."/>
            <person name="Marcet-Houben M."/>
            <person name="Nosek J."/>
            <person name="Gabaldon T."/>
        </authorList>
    </citation>
    <scope>NUCLEOTIDE SEQUENCE</scope>
    <source>
        <strain evidence="5">NCAIM Y.01608</strain>
    </source>
</reference>
<dbReference type="Proteomes" id="UP000788993">
    <property type="component" value="Unassembled WGS sequence"/>
</dbReference>
<keyword evidence="3 4" id="KW-0175">Coiled coil</keyword>
<feature type="coiled-coil region" evidence="4">
    <location>
        <begin position="196"/>
        <end position="223"/>
    </location>
</feature>
<reference evidence="5" key="2">
    <citation type="submission" date="2021-01" db="EMBL/GenBank/DDBJ databases">
        <authorList>
            <person name="Schikora-Tamarit M.A."/>
        </authorList>
    </citation>
    <scope>NUCLEOTIDE SEQUENCE</scope>
    <source>
        <strain evidence="5">NCAIM Y.01608</strain>
    </source>
</reference>
<evidence type="ECO:0000256" key="2">
    <source>
        <dbReference type="ARBA" id="ARBA00018687"/>
    </source>
</evidence>
<dbReference type="GO" id="GO:0030915">
    <property type="term" value="C:Smc5-Smc6 complex"/>
    <property type="evidence" value="ECO:0007669"/>
    <property type="project" value="TreeGrafter"/>
</dbReference>
<evidence type="ECO:0000256" key="4">
    <source>
        <dbReference type="SAM" id="Coils"/>
    </source>
</evidence>
<evidence type="ECO:0000313" key="5">
    <source>
        <dbReference type="EMBL" id="KAH3669714.1"/>
    </source>
</evidence>
<evidence type="ECO:0000256" key="3">
    <source>
        <dbReference type="ARBA" id="ARBA00023054"/>
    </source>
</evidence>
<dbReference type="GO" id="GO:0000724">
    <property type="term" value="P:double-strand break repair via homologous recombination"/>
    <property type="evidence" value="ECO:0007669"/>
    <property type="project" value="TreeGrafter"/>
</dbReference>
<dbReference type="SUPFAM" id="SSF52540">
    <property type="entry name" value="P-loop containing nucleoside triphosphate hydrolases"/>
    <property type="match status" value="1"/>
</dbReference>
<comment type="similarity">
    <text evidence="1">Belongs to the SMC family. SMC5 subfamily.</text>
</comment>
<dbReference type="GO" id="GO:0005634">
    <property type="term" value="C:nucleus"/>
    <property type="evidence" value="ECO:0007669"/>
    <property type="project" value="TreeGrafter"/>
</dbReference>
<dbReference type="InterPro" id="IPR027417">
    <property type="entry name" value="P-loop_NTPase"/>
</dbReference>
<evidence type="ECO:0000256" key="1">
    <source>
        <dbReference type="ARBA" id="ARBA00010171"/>
    </source>
</evidence>
<proteinExistence type="inferred from homology"/>
<accession>A0A9P8PDZ5</accession>
<protein>
    <recommendedName>
        <fullName evidence="2">Structural maintenance of chromosomes protein 5</fullName>
    </recommendedName>
</protein>
<keyword evidence="6" id="KW-1185">Reference proteome</keyword>
<dbReference type="EMBL" id="JAEUBD010000983">
    <property type="protein sequence ID" value="KAH3669714.1"/>
    <property type="molecule type" value="Genomic_DNA"/>
</dbReference>